<feature type="transmembrane region" description="Helical" evidence="10">
    <location>
        <begin position="314"/>
        <end position="337"/>
    </location>
</feature>
<dbReference type="Proteomes" id="UP000264006">
    <property type="component" value="Chromosome"/>
</dbReference>
<evidence type="ECO:0000256" key="6">
    <source>
        <dbReference type="ARBA" id="ARBA00022989"/>
    </source>
</evidence>
<dbReference type="RefSeq" id="WP_114591457.1">
    <property type="nucleotide sequence ID" value="NZ_CAXIBR010000058.1"/>
</dbReference>
<dbReference type="InterPro" id="IPR028362">
    <property type="entry name" value="AlgI"/>
</dbReference>
<comment type="subcellular location">
    <subcellularLocation>
        <location evidence="1">Cell membrane</location>
        <topology evidence="1">Multi-pass membrane protein</topology>
    </subcellularLocation>
</comment>
<evidence type="ECO:0000256" key="8">
    <source>
        <dbReference type="ARBA" id="ARBA00023315"/>
    </source>
</evidence>
<dbReference type="GO" id="GO:0042121">
    <property type="term" value="P:alginic acid biosynthetic process"/>
    <property type="evidence" value="ECO:0007669"/>
    <property type="project" value="InterPro"/>
</dbReference>
<organism evidence="11 12">
    <name type="scientific">Euzebya pacifica</name>
    <dbReference type="NCBI Taxonomy" id="1608957"/>
    <lineage>
        <taxon>Bacteria</taxon>
        <taxon>Bacillati</taxon>
        <taxon>Actinomycetota</taxon>
        <taxon>Nitriliruptoria</taxon>
        <taxon>Euzebyales</taxon>
    </lineage>
</organism>
<feature type="transmembrane region" description="Helical" evidence="10">
    <location>
        <begin position="6"/>
        <end position="22"/>
    </location>
</feature>
<evidence type="ECO:0000256" key="4">
    <source>
        <dbReference type="ARBA" id="ARBA00022679"/>
    </source>
</evidence>
<reference evidence="11 12" key="1">
    <citation type="submission" date="2018-09" db="EMBL/GenBank/DDBJ databases">
        <title>Complete genome sequence of Euzebya sp. DY32-46 isolated from seawater of Pacific Ocean.</title>
        <authorList>
            <person name="Xu L."/>
            <person name="Wu Y.-H."/>
            <person name="Xu X.-W."/>
        </authorList>
    </citation>
    <scope>NUCLEOTIDE SEQUENCE [LARGE SCALE GENOMIC DNA]</scope>
    <source>
        <strain evidence="11 12">DY32-46</strain>
    </source>
</reference>
<dbReference type="GO" id="GO:0005886">
    <property type="term" value="C:plasma membrane"/>
    <property type="evidence" value="ECO:0007669"/>
    <property type="project" value="UniProtKB-SubCell"/>
</dbReference>
<keyword evidence="3 9" id="KW-1003">Cell membrane</keyword>
<dbReference type="InterPro" id="IPR024194">
    <property type="entry name" value="Ac/AlaTfrase_AlgI/DltB"/>
</dbReference>
<evidence type="ECO:0000313" key="12">
    <source>
        <dbReference type="Proteomes" id="UP000264006"/>
    </source>
</evidence>
<keyword evidence="12" id="KW-1185">Reference proteome</keyword>
<evidence type="ECO:0000313" key="11">
    <source>
        <dbReference type="EMBL" id="AXV06872.1"/>
    </source>
</evidence>
<dbReference type="PANTHER" id="PTHR13285:SF23">
    <property type="entry name" value="TEICHOIC ACID D-ALANYLTRANSFERASE"/>
    <property type="match status" value="1"/>
</dbReference>
<accession>A0A346XXC5</accession>
<keyword evidence="6 10" id="KW-1133">Transmembrane helix</keyword>
<evidence type="ECO:0000256" key="3">
    <source>
        <dbReference type="ARBA" id="ARBA00022475"/>
    </source>
</evidence>
<dbReference type="Pfam" id="PF03062">
    <property type="entry name" value="MBOAT"/>
    <property type="match status" value="1"/>
</dbReference>
<protein>
    <submittedName>
        <fullName evidence="11">Putative poly(Beta-D-mannuronate) O-acetylase</fullName>
    </submittedName>
</protein>
<feature type="transmembrane region" description="Helical" evidence="10">
    <location>
        <begin position="78"/>
        <end position="98"/>
    </location>
</feature>
<feature type="transmembrane region" description="Helical" evidence="10">
    <location>
        <begin position="363"/>
        <end position="380"/>
    </location>
</feature>
<keyword evidence="7 9" id="KW-0472">Membrane</keyword>
<feature type="transmembrane region" description="Helical" evidence="10">
    <location>
        <begin position="50"/>
        <end position="71"/>
    </location>
</feature>
<evidence type="ECO:0000256" key="2">
    <source>
        <dbReference type="ARBA" id="ARBA00010323"/>
    </source>
</evidence>
<evidence type="ECO:0000256" key="10">
    <source>
        <dbReference type="SAM" id="Phobius"/>
    </source>
</evidence>
<feature type="transmembrane region" description="Helical" evidence="10">
    <location>
        <begin position="118"/>
        <end position="139"/>
    </location>
</feature>
<keyword evidence="8 9" id="KW-0012">Acyltransferase</keyword>
<evidence type="ECO:0000256" key="7">
    <source>
        <dbReference type="ARBA" id="ARBA00023136"/>
    </source>
</evidence>
<evidence type="ECO:0000256" key="5">
    <source>
        <dbReference type="ARBA" id="ARBA00022692"/>
    </source>
</evidence>
<proteinExistence type="inferred from homology"/>
<evidence type="ECO:0000256" key="9">
    <source>
        <dbReference type="PIRNR" id="PIRNR016636"/>
    </source>
</evidence>
<dbReference type="InterPro" id="IPR051085">
    <property type="entry name" value="MB_O-acyltransferase"/>
</dbReference>
<name>A0A346XXC5_9ACTN</name>
<dbReference type="KEGG" id="euz:DVS28_a2190"/>
<dbReference type="EMBL" id="CP031165">
    <property type="protein sequence ID" value="AXV06872.1"/>
    <property type="molecule type" value="Genomic_DNA"/>
</dbReference>
<dbReference type="AlphaFoldDB" id="A0A346XXC5"/>
<sequence length="474" mass="52449">MLFPTIDFAVFFVVVLTGSWLLMPRRGEWKFFVLVASYVFYGWWNPRFCLLLAGVTLVNHFGGTAVSRLPVGRARSLVLALTVVADLGVLGFFKYYGFFVTSVTNSLASIGVTVAPPLLQIVLPVGVSFFTFQAISYVVDIHRGDTEAVPLLDFAMYLSFFPQLVAGPIVRASELLPQMRQRQDPRSVDAARAFGLITAGMFKKVVVANLLATELVDRVFANPERFNALEVGLAIYGYAVQIYADFSGYTDIAIGVALLMGFRFPDNFDRPYIAVTLQDFWRRWHMTLSRWLRDYLYIPLGGSRGTERRTKVNLMLTMLLGGLWHGAAWNFVIWGGIHGVWQAVERQGVLVGGHDPKGFRTRLLRGLITFHVVCLAWVFFRAETFTAAGTILGRLVTGWTTPAALDPSVPYWWLPITIAGALAVQFLPEGTGARLQAGFSRVPVVAQGVALAGALLVIETLGPVGVAPFIYFQF</sequence>
<dbReference type="PIRSF" id="PIRSF500217">
    <property type="entry name" value="AlgI"/>
    <property type="match status" value="1"/>
</dbReference>
<feature type="transmembrane region" description="Helical" evidence="10">
    <location>
        <begin position="449"/>
        <end position="472"/>
    </location>
</feature>
<dbReference type="InterPro" id="IPR004299">
    <property type="entry name" value="MBOAT_fam"/>
</dbReference>
<evidence type="ECO:0000256" key="1">
    <source>
        <dbReference type="ARBA" id="ARBA00004651"/>
    </source>
</evidence>
<comment type="similarity">
    <text evidence="2 9">Belongs to the membrane-bound acyltransferase family.</text>
</comment>
<keyword evidence="5 10" id="KW-0812">Transmembrane</keyword>
<dbReference type="PANTHER" id="PTHR13285">
    <property type="entry name" value="ACYLTRANSFERASE"/>
    <property type="match status" value="1"/>
</dbReference>
<gene>
    <name evidence="11" type="ORF">DVS28_a2190</name>
</gene>
<dbReference type="GO" id="GO:0016746">
    <property type="term" value="F:acyltransferase activity"/>
    <property type="evidence" value="ECO:0007669"/>
    <property type="project" value="UniProtKB-KW"/>
</dbReference>
<keyword evidence="4 9" id="KW-0808">Transferase</keyword>
<dbReference type="PIRSF" id="PIRSF016636">
    <property type="entry name" value="AlgI_DltB"/>
    <property type="match status" value="1"/>
</dbReference>
<dbReference type="OrthoDB" id="139172at2"/>